<keyword evidence="2" id="KW-1133">Transmembrane helix</keyword>
<feature type="region of interest" description="Disordered" evidence="1">
    <location>
        <begin position="229"/>
        <end position="252"/>
    </location>
</feature>
<reference evidence="3" key="2">
    <citation type="submission" date="2014-03" db="EMBL/GenBank/DDBJ databases">
        <title>The whipworm genome and dual-species transcriptomics of an intimate host-pathogen interaction.</title>
        <authorList>
            <person name="Foth B.J."/>
            <person name="Tsai I.J."/>
            <person name="Reid A.J."/>
            <person name="Bancroft A.J."/>
            <person name="Nichol S."/>
            <person name="Tracey A."/>
            <person name="Holroyd N."/>
            <person name="Cotton J.A."/>
            <person name="Stanley E.J."/>
            <person name="Zarowiecki M."/>
            <person name="Liu J.Z."/>
            <person name="Huckvale T."/>
            <person name="Cooper P.J."/>
            <person name="Grencis R.K."/>
            <person name="Berriman M."/>
        </authorList>
    </citation>
    <scope>NUCLEOTIDE SEQUENCE [LARGE SCALE GENOMIC DNA]</scope>
</reference>
<reference evidence="3" key="1">
    <citation type="submission" date="2014-01" db="EMBL/GenBank/DDBJ databases">
        <authorList>
            <person name="Aslett M."/>
        </authorList>
    </citation>
    <scope>NUCLEOTIDE SEQUENCE</scope>
</reference>
<accession>A0A077ZB37</accession>
<proteinExistence type="predicted"/>
<evidence type="ECO:0000256" key="1">
    <source>
        <dbReference type="SAM" id="MobiDB-lite"/>
    </source>
</evidence>
<evidence type="ECO:0000256" key="2">
    <source>
        <dbReference type="SAM" id="Phobius"/>
    </source>
</evidence>
<sequence length="508" mass="56010">MDIVFPRQLRAMWQHCDFICLAAQTGSSSRSNSSLGSLSAKRHLRMASVLLFIGYAQLTAALGWSFVLQKSSEPVYVLTNSSLSNNYTQGNLTITTDRRVIPESVKKMPLTQSPTTFDQAISARTENASLIIDDILNQVVHSSMTDMLSKLSDSLKVVLQKLKSHPNFDSVAGDDKTKLDQLLETAGPLRLIKHGENVSPTSSADSMTKESIGQLVSLLHILENRASTPRTTAEPAISRITQQQQQQKPVSDDATVRMFPNITNATRAAKVIEVPVGVAFEQPPIRRRPVMMAPFLEPTVPPAVASSISSRPAEKSVVVEFMPAIKKPSERFLRLHADVPEQVTTSMFSSVPLPLATPSPRLRTLIKEMGRPRDVDQSKQSSTQFLLETLFIAVGVVFGLLAIASILLVFIAYRRSKRKMQDHRWRTAALTYPKLRSLSDPSQASGESLRELAMSPCIGDGENVPSGGTTDREVETFVAFAHSMPRSIGQTLRHDHAASAEQWWKPYP</sequence>
<protein>
    <submittedName>
        <fullName evidence="3">Tumor susceptibility gene 101 protein</fullName>
    </submittedName>
</protein>
<evidence type="ECO:0000313" key="3">
    <source>
        <dbReference type="EMBL" id="CDW57064.1"/>
    </source>
</evidence>
<keyword evidence="4" id="KW-1185">Reference proteome</keyword>
<dbReference type="EMBL" id="HG806113">
    <property type="protein sequence ID" value="CDW57064.1"/>
    <property type="molecule type" value="Genomic_DNA"/>
</dbReference>
<name>A0A077ZB37_TRITR</name>
<dbReference type="Proteomes" id="UP000030665">
    <property type="component" value="Unassembled WGS sequence"/>
</dbReference>
<feature type="transmembrane region" description="Helical" evidence="2">
    <location>
        <begin position="390"/>
        <end position="413"/>
    </location>
</feature>
<evidence type="ECO:0000313" key="4">
    <source>
        <dbReference type="Proteomes" id="UP000030665"/>
    </source>
</evidence>
<feature type="transmembrane region" description="Helical" evidence="2">
    <location>
        <begin position="47"/>
        <end position="67"/>
    </location>
</feature>
<dbReference type="AlphaFoldDB" id="A0A077ZB37"/>
<keyword evidence="2" id="KW-0472">Membrane</keyword>
<organism evidence="3 4">
    <name type="scientific">Trichuris trichiura</name>
    <name type="common">Whipworm</name>
    <name type="synonym">Trichocephalus trichiurus</name>
    <dbReference type="NCBI Taxonomy" id="36087"/>
    <lineage>
        <taxon>Eukaryota</taxon>
        <taxon>Metazoa</taxon>
        <taxon>Ecdysozoa</taxon>
        <taxon>Nematoda</taxon>
        <taxon>Enoplea</taxon>
        <taxon>Dorylaimia</taxon>
        <taxon>Trichinellida</taxon>
        <taxon>Trichuridae</taxon>
        <taxon>Trichuris</taxon>
    </lineage>
</organism>
<keyword evidence="2" id="KW-0812">Transmembrane</keyword>
<gene>
    <name evidence="3" type="ORF">TTRE_0000534901</name>
</gene>